<dbReference type="EMBL" id="FRAF01000015">
    <property type="protein sequence ID" value="SHK50144.1"/>
    <property type="molecule type" value="Genomic_DNA"/>
</dbReference>
<evidence type="ECO:0000313" key="10">
    <source>
        <dbReference type="Proteomes" id="UP000184016"/>
    </source>
</evidence>
<evidence type="ECO:0000256" key="1">
    <source>
        <dbReference type="ARBA" id="ARBA00001424"/>
    </source>
</evidence>
<evidence type="ECO:0000256" key="6">
    <source>
        <dbReference type="ARBA" id="ARBA00022801"/>
    </source>
</evidence>
<accession>A0A1M6SZL0</accession>
<name>A0A1M6SZL0_9BACL</name>
<keyword evidence="5" id="KW-0479">Metal-binding</keyword>
<organism evidence="9 10">
    <name type="scientific">Alicyclobacillus tolerans</name>
    <dbReference type="NCBI Taxonomy" id="90970"/>
    <lineage>
        <taxon>Bacteria</taxon>
        <taxon>Bacillati</taxon>
        <taxon>Bacillota</taxon>
        <taxon>Bacilli</taxon>
        <taxon>Bacillales</taxon>
        <taxon>Alicyclobacillaceae</taxon>
        <taxon>Alicyclobacillus</taxon>
    </lineage>
</organism>
<dbReference type="PANTHER" id="PTHR43226:SF4">
    <property type="entry name" value="XAA-PRO AMINOPEPTIDASE 3"/>
    <property type="match status" value="1"/>
</dbReference>
<dbReference type="Gene3D" id="3.90.230.10">
    <property type="entry name" value="Creatinase/methionine aminopeptidase superfamily"/>
    <property type="match status" value="1"/>
</dbReference>
<dbReference type="GO" id="GO:0005829">
    <property type="term" value="C:cytosol"/>
    <property type="evidence" value="ECO:0007669"/>
    <property type="project" value="TreeGrafter"/>
</dbReference>
<dbReference type="Gene3D" id="3.40.350.10">
    <property type="entry name" value="Creatinase/prolidase N-terminal domain"/>
    <property type="match status" value="1"/>
</dbReference>
<keyword evidence="9" id="KW-0031">Aminopeptidase</keyword>
<comment type="cofactor">
    <cofactor evidence="2">
        <name>Mn(2+)</name>
        <dbReference type="ChEBI" id="CHEBI:29035"/>
    </cofactor>
</comment>
<dbReference type="SMART" id="SM01011">
    <property type="entry name" value="AMP_N"/>
    <property type="match status" value="1"/>
</dbReference>
<dbReference type="GO" id="GO:0006508">
    <property type="term" value="P:proteolysis"/>
    <property type="evidence" value="ECO:0007669"/>
    <property type="project" value="TreeGrafter"/>
</dbReference>
<dbReference type="CDD" id="cd01087">
    <property type="entry name" value="Prolidase"/>
    <property type="match status" value="1"/>
</dbReference>
<evidence type="ECO:0000313" key="9">
    <source>
        <dbReference type="EMBL" id="SHK50144.1"/>
    </source>
</evidence>
<dbReference type="Pfam" id="PF05195">
    <property type="entry name" value="AMP_N"/>
    <property type="match status" value="1"/>
</dbReference>
<evidence type="ECO:0000256" key="4">
    <source>
        <dbReference type="ARBA" id="ARBA00012574"/>
    </source>
</evidence>
<dbReference type="AlphaFoldDB" id="A0A1M6SZL0"/>
<comment type="similarity">
    <text evidence="3">Belongs to the peptidase M24B family.</text>
</comment>
<dbReference type="InterPro" id="IPR029149">
    <property type="entry name" value="Creatin/AminoP/Spt16_N"/>
</dbReference>
<proteinExistence type="inferred from homology"/>
<evidence type="ECO:0000259" key="8">
    <source>
        <dbReference type="SMART" id="SM01011"/>
    </source>
</evidence>
<evidence type="ECO:0000256" key="2">
    <source>
        <dbReference type="ARBA" id="ARBA00001936"/>
    </source>
</evidence>
<keyword evidence="7" id="KW-0464">Manganese</keyword>
<dbReference type="InterPro" id="IPR000994">
    <property type="entry name" value="Pept_M24"/>
</dbReference>
<evidence type="ECO:0000256" key="3">
    <source>
        <dbReference type="ARBA" id="ARBA00008766"/>
    </source>
</evidence>
<protein>
    <recommendedName>
        <fullName evidence="4">Xaa-Pro aminopeptidase</fullName>
        <ecNumber evidence="4">3.4.11.9</ecNumber>
    </recommendedName>
</protein>
<dbReference type="SUPFAM" id="SSF53092">
    <property type="entry name" value="Creatinase/prolidase N-terminal domain"/>
    <property type="match status" value="1"/>
</dbReference>
<dbReference type="Proteomes" id="UP000184016">
    <property type="component" value="Unassembled WGS sequence"/>
</dbReference>
<dbReference type="InterPro" id="IPR052433">
    <property type="entry name" value="X-Pro_dipept-like"/>
</dbReference>
<feature type="domain" description="Aminopeptidase P N-terminal" evidence="8">
    <location>
        <begin position="5"/>
        <end position="137"/>
    </location>
</feature>
<gene>
    <name evidence="9" type="ORF">SAMN05443507_11524</name>
</gene>
<comment type="catalytic activity">
    <reaction evidence="1">
        <text>Release of any N-terminal amino acid, including proline, that is linked to proline, even from a dipeptide or tripeptide.</text>
        <dbReference type="EC" id="3.4.11.9"/>
    </reaction>
</comment>
<keyword evidence="6" id="KW-0378">Hydrolase</keyword>
<dbReference type="InterPro" id="IPR036005">
    <property type="entry name" value="Creatinase/aminopeptidase-like"/>
</dbReference>
<sequence length="418" mass="47388">MGHLEDRKIRRAAVAAAMEDNSFALLFSGTRIPQSEDHDYPFSVNRNFYYLTGCNRENQILLISKRNGKISETLFTPKTNPDLEKWVGFYMTPETVKSLSHIDDVQPRESFENILGRMLSWQNLQYCYLDFDQNQLQQEPISLSHRFANTIQRNYPGLTIRNLHYTLSQMRLIKSSAEIEEIRKAIAVTNEAIQNLWAHSQPGMKEYQLEAYFDFTLRSHGVSEHAFPPIVASGERATILHYVSNDLTAEDGELVLLDLGASSGYYAADISRTFPVNGKFFERQKAIYEAVLEAEEKVIAAVRPGVTWSVLNQVAKDSLAESLVRLGIAKSKDEIDEYYYHSVGHPLGLDTHDVGDRDVPLAPGMVITIEPGLYIAKEKIGIRIEDDIWVTENGHEVLSQAIPKTVSEIEQLVGKHRQ</sequence>
<dbReference type="GO" id="GO:0070006">
    <property type="term" value="F:metalloaminopeptidase activity"/>
    <property type="evidence" value="ECO:0007669"/>
    <property type="project" value="InterPro"/>
</dbReference>
<dbReference type="STRING" id="1830138.SAMN05443507_11524"/>
<dbReference type="SUPFAM" id="SSF55920">
    <property type="entry name" value="Creatinase/aminopeptidase"/>
    <property type="match status" value="1"/>
</dbReference>
<reference evidence="10" key="1">
    <citation type="submission" date="2016-11" db="EMBL/GenBank/DDBJ databases">
        <authorList>
            <person name="Varghese N."/>
            <person name="Submissions S."/>
        </authorList>
    </citation>
    <scope>NUCLEOTIDE SEQUENCE [LARGE SCALE GENOMIC DNA]</scope>
    <source>
        <strain evidence="10">USBA-503</strain>
    </source>
</reference>
<dbReference type="InterPro" id="IPR007865">
    <property type="entry name" value="Aminopep_P_N"/>
</dbReference>
<keyword evidence="10" id="KW-1185">Reference proteome</keyword>
<dbReference type="RefSeq" id="WP_242650289.1">
    <property type="nucleotide sequence ID" value="NZ_FRAF01000015.1"/>
</dbReference>
<dbReference type="Pfam" id="PF00557">
    <property type="entry name" value="Peptidase_M24"/>
    <property type="match status" value="1"/>
</dbReference>
<dbReference type="EC" id="3.4.11.9" evidence="4"/>
<dbReference type="GO" id="GO:0030145">
    <property type="term" value="F:manganese ion binding"/>
    <property type="evidence" value="ECO:0007669"/>
    <property type="project" value="InterPro"/>
</dbReference>
<keyword evidence="9" id="KW-0645">Protease</keyword>
<dbReference type="PANTHER" id="PTHR43226">
    <property type="entry name" value="XAA-PRO AMINOPEPTIDASE 3"/>
    <property type="match status" value="1"/>
</dbReference>
<evidence type="ECO:0000256" key="7">
    <source>
        <dbReference type="ARBA" id="ARBA00023211"/>
    </source>
</evidence>
<evidence type="ECO:0000256" key="5">
    <source>
        <dbReference type="ARBA" id="ARBA00022723"/>
    </source>
</evidence>